<reference evidence="1 2" key="1">
    <citation type="submission" date="2021-01" db="EMBL/GenBank/DDBJ databases">
        <title>Whole genome shotgun sequence of Asanoa iriomotensis NBRC 100142.</title>
        <authorList>
            <person name="Komaki H."/>
            <person name="Tamura T."/>
        </authorList>
    </citation>
    <scope>NUCLEOTIDE SEQUENCE [LARGE SCALE GENOMIC DNA]</scope>
    <source>
        <strain evidence="1 2">NBRC 100142</strain>
    </source>
</reference>
<dbReference type="EMBL" id="BONC01000075">
    <property type="protein sequence ID" value="GIF60720.1"/>
    <property type="molecule type" value="Genomic_DNA"/>
</dbReference>
<evidence type="ECO:0000313" key="1">
    <source>
        <dbReference type="EMBL" id="GIF60720.1"/>
    </source>
</evidence>
<organism evidence="1 2">
    <name type="scientific">Asanoa iriomotensis</name>
    <dbReference type="NCBI Taxonomy" id="234613"/>
    <lineage>
        <taxon>Bacteria</taxon>
        <taxon>Bacillati</taxon>
        <taxon>Actinomycetota</taxon>
        <taxon>Actinomycetes</taxon>
        <taxon>Micromonosporales</taxon>
        <taxon>Micromonosporaceae</taxon>
        <taxon>Asanoa</taxon>
    </lineage>
</organism>
<dbReference type="Gene3D" id="3.40.50.150">
    <property type="entry name" value="Vaccinia Virus protein VP39"/>
    <property type="match status" value="1"/>
</dbReference>
<protein>
    <recommendedName>
        <fullName evidence="3">S-adenosyl methyltransferase</fullName>
    </recommendedName>
</protein>
<dbReference type="Proteomes" id="UP000624325">
    <property type="component" value="Unassembled WGS sequence"/>
</dbReference>
<name>A0ABQ4CD81_9ACTN</name>
<accession>A0ABQ4CD81</accession>
<dbReference type="InterPro" id="IPR029063">
    <property type="entry name" value="SAM-dependent_MTases_sf"/>
</dbReference>
<evidence type="ECO:0008006" key="3">
    <source>
        <dbReference type="Google" id="ProtNLM"/>
    </source>
</evidence>
<dbReference type="SUPFAM" id="SSF53335">
    <property type="entry name" value="S-adenosyl-L-methionine-dependent methyltransferases"/>
    <property type="match status" value="1"/>
</dbReference>
<dbReference type="Pfam" id="PF04672">
    <property type="entry name" value="Methyltransf_19"/>
    <property type="match status" value="1"/>
</dbReference>
<proteinExistence type="predicted"/>
<gene>
    <name evidence="1" type="ORF">Air01nite_68150</name>
</gene>
<keyword evidence="2" id="KW-1185">Reference proteome</keyword>
<comment type="caution">
    <text evidence="1">The sequence shown here is derived from an EMBL/GenBank/DDBJ whole genome shotgun (WGS) entry which is preliminary data.</text>
</comment>
<dbReference type="InterPro" id="IPR006764">
    <property type="entry name" value="SAM_dep_MeTrfase_SAV2177_type"/>
</dbReference>
<sequence>MSTSDSVSVAGLDTGIPHSARLWNYWLGGRDNFAADRAVADQILEMVPEMVGSARADRAYLGRVVRHLAGTEKIRQFLDVGTGIPTANNTHEVAQQVAPSSRIVYVDNDR</sequence>
<evidence type="ECO:0000313" key="2">
    <source>
        <dbReference type="Proteomes" id="UP000624325"/>
    </source>
</evidence>